<dbReference type="GO" id="GO:0016926">
    <property type="term" value="P:protein desumoylation"/>
    <property type="evidence" value="ECO:0007669"/>
    <property type="project" value="TreeGrafter"/>
</dbReference>
<gene>
    <name evidence="7" type="primary">Aste57867_20353</name>
    <name evidence="6" type="ORF">As57867_020287</name>
    <name evidence="7" type="ORF">ASTE57867_20353</name>
</gene>
<dbReference type="EMBL" id="VJMH01006808">
    <property type="protein sequence ID" value="KAF0687972.1"/>
    <property type="molecule type" value="Genomic_DNA"/>
</dbReference>
<dbReference type="Gene3D" id="3.40.395.10">
    <property type="entry name" value="Adenoviral Proteinase, Chain A"/>
    <property type="match status" value="1"/>
</dbReference>
<evidence type="ECO:0000256" key="4">
    <source>
        <dbReference type="ARBA" id="ARBA00022807"/>
    </source>
</evidence>
<evidence type="ECO:0000259" key="5">
    <source>
        <dbReference type="PROSITE" id="PS50600"/>
    </source>
</evidence>
<dbReference type="Proteomes" id="UP000332933">
    <property type="component" value="Unassembled WGS sequence"/>
</dbReference>
<dbReference type="OrthoDB" id="76387at2759"/>
<dbReference type="SUPFAM" id="SSF54001">
    <property type="entry name" value="Cysteine proteinases"/>
    <property type="match status" value="1"/>
</dbReference>
<dbReference type="Pfam" id="PF02902">
    <property type="entry name" value="Peptidase_C48"/>
    <property type="match status" value="1"/>
</dbReference>
<evidence type="ECO:0000256" key="1">
    <source>
        <dbReference type="ARBA" id="ARBA00005234"/>
    </source>
</evidence>
<keyword evidence="8" id="KW-1185">Reference proteome</keyword>
<dbReference type="GO" id="GO:0016929">
    <property type="term" value="F:deSUMOylase activity"/>
    <property type="evidence" value="ECO:0007669"/>
    <property type="project" value="TreeGrafter"/>
</dbReference>
<evidence type="ECO:0000313" key="7">
    <source>
        <dbReference type="EMBL" id="VFT97040.1"/>
    </source>
</evidence>
<proteinExistence type="inferred from homology"/>
<organism evidence="7 8">
    <name type="scientific">Aphanomyces stellatus</name>
    <dbReference type="NCBI Taxonomy" id="120398"/>
    <lineage>
        <taxon>Eukaryota</taxon>
        <taxon>Sar</taxon>
        <taxon>Stramenopiles</taxon>
        <taxon>Oomycota</taxon>
        <taxon>Saprolegniomycetes</taxon>
        <taxon>Saprolegniales</taxon>
        <taxon>Verrucalvaceae</taxon>
        <taxon>Aphanomyces</taxon>
    </lineage>
</organism>
<comment type="similarity">
    <text evidence="1">Belongs to the peptidase C48 family.</text>
</comment>
<evidence type="ECO:0000256" key="3">
    <source>
        <dbReference type="ARBA" id="ARBA00022801"/>
    </source>
</evidence>
<sequence>MEISLKEADEWRMERRLNQAIQSSEEAMKRLELLSDKPVWISKSTMSRRDYWKKLHSALPSEYKTERTPMKRFKDVEAAPNDPFGVQGVKRSNSDLLKQLAQQMKQLSHRKKDPWKRTNNVSRPVEKPGVRSYYRHMDAELESYHEKWHEKSTQIQEIEDALAKYRITRESGDIERQHDAWVTNRQWGLLVDDVVREELAEIIDELLDEDEDEDSGRELPEEENAVVDDALHGGAMGEVLCQKFNVDVTRNLLQCLLPATWLNDEIVNFWFQMLGERDASLKRPLKSHFFNSFFFAKVSEGGYNFVNVRRWTRKLDLFAMDKIFVPVNVRNVHWCLAVIFMQEKRIQYFDSMMGAGTECLKVLLKYLHDEMQHKKSTEFDATGWELVATTENTPQQGNSHDCGVFTCMFADYLSRDEPLSFSQRDMKFFRKRMVLRMVEGSIPAEEEFDV</sequence>
<dbReference type="PANTHER" id="PTHR12606">
    <property type="entry name" value="SENTRIN/SUMO-SPECIFIC PROTEASE"/>
    <property type="match status" value="1"/>
</dbReference>
<evidence type="ECO:0000313" key="6">
    <source>
        <dbReference type="EMBL" id="KAF0687972.1"/>
    </source>
</evidence>
<evidence type="ECO:0000313" key="8">
    <source>
        <dbReference type="Proteomes" id="UP000332933"/>
    </source>
</evidence>
<dbReference type="AlphaFoldDB" id="A0A485LEY0"/>
<dbReference type="FunFam" id="3.40.395.10:FF:000001">
    <property type="entry name" value="Sentrin-specific protease 1"/>
    <property type="match status" value="1"/>
</dbReference>
<keyword evidence="2" id="KW-0645">Protease</keyword>
<dbReference type="InterPro" id="IPR038765">
    <property type="entry name" value="Papain-like_cys_pep_sf"/>
</dbReference>
<reference evidence="7 8" key="1">
    <citation type="submission" date="2019-03" db="EMBL/GenBank/DDBJ databases">
        <authorList>
            <person name="Gaulin E."/>
            <person name="Dumas B."/>
        </authorList>
    </citation>
    <scope>NUCLEOTIDE SEQUENCE [LARGE SCALE GENOMIC DNA]</scope>
    <source>
        <strain evidence="7">CBS 568.67</strain>
    </source>
</reference>
<reference evidence="6" key="2">
    <citation type="submission" date="2019-06" db="EMBL/GenBank/DDBJ databases">
        <title>Genomics analysis of Aphanomyces spp. identifies a new class of oomycete effector associated with host adaptation.</title>
        <authorList>
            <person name="Gaulin E."/>
        </authorList>
    </citation>
    <scope>NUCLEOTIDE SEQUENCE</scope>
    <source>
        <strain evidence="6">CBS 578.67</strain>
    </source>
</reference>
<feature type="domain" description="Ubiquitin-like protease family profile" evidence="5">
    <location>
        <begin position="246"/>
        <end position="413"/>
    </location>
</feature>
<dbReference type="GO" id="GO:0005634">
    <property type="term" value="C:nucleus"/>
    <property type="evidence" value="ECO:0007669"/>
    <property type="project" value="TreeGrafter"/>
</dbReference>
<dbReference type="GO" id="GO:0060255">
    <property type="term" value="P:regulation of macromolecule metabolic process"/>
    <property type="evidence" value="ECO:0007669"/>
    <property type="project" value="UniProtKB-ARBA"/>
</dbReference>
<accession>A0A485LEY0</accession>
<dbReference type="PROSITE" id="PS50600">
    <property type="entry name" value="ULP_PROTEASE"/>
    <property type="match status" value="1"/>
</dbReference>
<evidence type="ECO:0000256" key="2">
    <source>
        <dbReference type="ARBA" id="ARBA00022670"/>
    </source>
</evidence>
<dbReference type="GO" id="GO:0080090">
    <property type="term" value="P:regulation of primary metabolic process"/>
    <property type="evidence" value="ECO:0007669"/>
    <property type="project" value="UniProtKB-ARBA"/>
</dbReference>
<name>A0A485LEY0_9STRA</name>
<keyword evidence="3" id="KW-0378">Hydrolase</keyword>
<keyword evidence="4" id="KW-0788">Thiol protease</keyword>
<protein>
    <submittedName>
        <fullName evidence="7">Aste57867_20353 protein</fullName>
    </submittedName>
</protein>
<dbReference type="PANTHER" id="PTHR12606:SF1">
    <property type="entry name" value="UBIQUITIN-LIKE-SPECIFIC PROTEASE 1A"/>
    <property type="match status" value="1"/>
</dbReference>
<dbReference type="EMBL" id="CAADRA010006831">
    <property type="protein sequence ID" value="VFT97040.1"/>
    <property type="molecule type" value="Genomic_DNA"/>
</dbReference>
<dbReference type="GO" id="GO:0006508">
    <property type="term" value="P:proteolysis"/>
    <property type="evidence" value="ECO:0007669"/>
    <property type="project" value="UniProtKB-KW"/>
</dbReference>
<dbReference type="InterPro" id="IPR003653">
    <property type="entry name" value="Peptidase_C48_C"/>
</dbReference>